<accession>A0AAD4XYX4</accession>
<evidence type="ECO:0000313" key="2">
    <source>
        <dbReference type="Proteomes" id="UP001202328"/>
    </source>
</evidence>
<gene>
    <name evidence="1" type="ORF">MKW98_021931</name>
</gene>
<reference evidence="1" key="1">
    <citation type="submission" date="2022-04" db="EMBL/GenBank/DDBJ databases">
        <title>A functionally conserved STORR gene fusion in Papaver species that diverged 16.8 million years ago.</title>
        <authorList>
            <person name="Catania T."/>
        </authorList>
    </citation>
    <scope>NUCLEOTIDE SEQUENCE</scope>
    <source>
        <strain evidence="1">S-188037</strain>
    </source>
</reference>
<dbReference type="Proteomes" id="UP001202328">
    <property type="component" value="Unassembled WGS sequence"/>
</dbReference>
<dbReference type="AlphaFoldDB" id="A0AAD4XYX4"/>
<protein>
    <submittedName>
        <fullName evidence="1">Uncharacterized protein</fullName>
    </submittedName>
</protein>
<evidence type="ECO:0000313" key="1">
    <source>
        <dbReference type="EMBL" id="KAI3963691.1"/>
    </source>
</evidence>
<name>A0AAD4XYX4_9MAGN</name>
<keyword evidence="2" id="KW-1185">Reference proteome</keyword>
<dbReference type="EMBL" id="JAJJMB010000025">
    <property type="protein sequence ID" value="KAI3963691.1"/>
    <property type="molecule type" value="Genomic_DNA"/>
</dbReference>
<comment type="caution">
    <text evidence="1">The sequence shown here is derived from an EMBL/GenBank/DDBJ whole genome shotgun (WGS) entry which is preliminary data.</text>
</comment>
<sequence>MNLLVLSEVQCYGGLQIYKIRRIHVTDKDRSHESEENLMDLYQRCFQTFKEKVMNINLERHCILGIFTDTSKEEYPIWLGCKLPSLEAERKPESISLIIRKTENLDISGDTFVQLRRQPWGRNC</sequence>
<organism evidence="1 2">
    <name type="scientific">Papaver atlanticum</name>
    <dbReference type="NCBI Taxonomy" id="357466"/>
    <lineage>
        <taxon>Eukaryota</taxon>
        <taxon>Viridiplantae</taxon>
        <taxon>Streptophyta</taxon>
        <taxon>Embryophyta</taxon>
        <taxon>Tracheophyta</taxon>
        <taxon>Spermatophyta</taxon>
        <taxon>Magnoliopsida</taxon>
        <taxon>Ranunculales</taxon>
        <taxon>Papaveraceae</taxon>
        <taxon>Papaveroideae</taxon>
        <taxon>Papaver</taxon>
    </lineage>
</organism>
<proteinExistence type="predicted"/>